<sequence>MEITDYFQFPQKLYTFFASSTHRWNVLKESIGPGIVVKRLSDTKWSARANAVSALQKSSLRTADGQQELPETRNEARAILKKMQMLDTVFLTEMWSNILVRCNETSKSLHSDSFPLDLALKLVNSMIAFVKAQRGKFDLYEATSKEIYPERSSRLTFFDGATEDSHFVVFLVRFSALVSPSKSLTVSLLHSFFVGVRTILTNTD</sequence>
<evidence type="ECO:0000313" key="1">
    <source>
        <dbReference type="EMBL" id="KAK5641677.1"/>
    </source>
</evidence>
<comment type="caution">
    <text evidence="1">The sequence shown here is derived from an EMBL/GenBank/DDBJ whole genome shotgun (WGS) entry which is preliminary data.</text>
</comment>
<organism evidence="1 2">
    <name type="scientific">Pyrocoelia pectoralis</name>
    <dbReference type="NCBI Taxonomy" id="417401"/>
    <lineage>
        <taxon>Eukaryota</taxon>
        <taxon>Metazoa</taxon>
        <taxon>Ecdysozoa</taxon>
        <taxon>Arthropoda</taxon>
        <taxon>Hexapoda</taxon>
        <taxon>Insecta</taxon>
        <taxon>Pterygota</taxon>
        <taxon>Neoptera</taxon>
        <taxon>Endopterygota</taxon>
        <taxon>Coleoptera</taxon>
        <taxon>Polyphaga</taxon>
        <taxon>Elateriformia</taxon>
        <taxon>Elateroidea</taxon>
        <taxon>Lampyridae</taxon>
        <taxon>Lampyrinae</taxon>
        <taxon>Pyrocoelia</taxon>
    </lineage>
</organism>
<reference evidence="1 2" key="1">
    <citation type="journal article" date="2024" name="Insects">
        <title>An Improved Chromosome-Level Genome Assembly of the Firefly Pyrocoelia pectoralis.</title>
        <authorList>
            <person name="Fu X."/>
            <person name="Meyer-Rochow V.B."/>
            <person name="Ballantyne L."/>
            <person name="Zhu X."/>
        </authorList>
    </citation>
    <scope>NUCLEOTIDE SEQUENCE [LARGE SCALE GENOMIC DNA]</scope>
    <source>
        <strain evidence="1">XCY_ONT2</strain>
    </source>
</reference>
<accession>A0AAN7ZGU4</accession>
<proteinExistence type="predicted"/>
<dbReference type="Proteomes" id="UP001329430">
    <property type="component" value="Chromosome 7"/>
</dbReference>
<keyword evidence="2" id="KW-1185">Reference proteome</keyword>
<name>A0AAN7ZGU4_9COLE</name>
<dbReference type="AlphaFoldDB" id="A0AAN7ZGU4"/>
<protein>
    <submittedName>
        <fullName evidence="1">Uncharacterized protein</fullName>
    </submittedName>
</protein>
<evidence type="ECO:0000313" key="2">
    <source>
        <dbReference type="Proteomes" id="UP001329430"/>
    </source>
</evidence>
<dbReference type="EMBL" id="JAVRBK010000007">
    <property type="protein sequence ID" value="KAK5641677.1"/>
    <property type="molecule type" value="Genomic_DNA"/>
</dbReference>
<gene>
    <name evidence="1" type="ORF">RI129_010224</name>
</gene>